<evidence type="ECO:0000256" key="1">
    <source>
        <dbReference type="ARBA" id="ARBA00022737"/>
    </source>
</evidence>
<accession>A0A7Z0SE59</accession>
<name>A0A7Z0SE59_9GAMM</name>
<dbReference type="Gene3D" id="1.25.40.10">
    <property type="entry name" value="Tetratricopeptide repeat domain"/>
    <property type="match status" value="3"/>
</dbReference>
<protein>
    <submittedName>
        <fullName evidence="6">Tetratricopeptide repeat protein</fullName>
    </submittedName>
</protein>
<dbReference type="PANTHER" id="PTHR44186">
    <property type="match status" value="1"/>
</dbReference>
<gene>
    <name evidence="6" type="ORF">H0A75_07760</name>
</gene>
<feature type="repeat" description="TPR" evidence="3">
    <location>
        <begin position="114"/>
        <end position="147"/>
    </location>
</feature>
<dbReference type="AlphaFoldDB" id="A0A7Z0SE59"/>
<dbReference type="Pfam" id="PF09976">
    <property type="entry name" value="TPR_21"/>
    <property type="match status" value="1"/>
</dbReference>
<dbReference type="PANTHER" id="PTHR44186:SF1">
    <property type="entry name" value="BARDET-BIEDL SYNDROME 4 PROTEIN"/>
    <property type="match status" value="1"/>
</dbReference>
<comment type="caution">
    <text evidence="6">The sequence shown here is derived from an EMBL/GenBank/DDBJ whole genome shotgun (WGS) entry which is preliminary data.</text>
</comment>
<keyword evidence="2 3" id="KW-0802">TPR repeat</keyword>
<evidence type="ECO:0000256" key="4">
    <source>
        <dbReference type="SAM" id="SignalP"/>
    </source>
</evidence>
<dbReference type="Proteomes" id="UP000537890">
    <property type="component" value="Unassembled WGS sequence"/>
</dbReference>
<evidence type="ECO:0000256" key="2">
    <source>
        <dbReference type="ARBA" id="ARBA00022803"/>
    </source>
</evidence>
<dbReference type="InterPro" id="IPR011990">
    <property type="entry name" value="TPR-like_helical_dom_sf"/>
</dbReference>
<evidence type="ECO:0000313" key="7">
    <source>
        <dbReference type="Proteomes" id="UP000537890"/>
    </source>
</evidence>
<evidence type="ECO:0000313" key="6">
    <source>
        <dbReference type="EMBL" id="NYT47469.1"/>
    </source>
</evidence>
<feature type="signal peptide" evidence="4">
    <location>
        <begin position="1"/>
        <end position="27"/>
    </location>
</feature>
<reference evidence="6 7" key="1">
    <citation type="submission" date="2020-05" db="EMBL/GenBank/DDBJ databases">
        <title>Horizontal transmission and recombination maintain forever young bacterial symbiont genomes.</title>
        <authorList>
            <person name="Russell S.L."/>
            <person name="Pepper-Tunick E."/>
            <person name="Svedberg J."/>
            <person name="Byrne A."/>
            <person name="Ruelas Castillo J."/>
            <person name="Vollmers C."/>
            <person name="Beinart R.A."/>
            <person name="Corbett-Detig R."/>
        </authorList>
    </citation>
    <scope>NUCLEOTIDE SEQUENCE [LARGE SCALE GENOMIC DNA]</scope>
    <source>
        <strain evidence="6">4727-3</strain>
    </source>
</reference>
<feature type="repeat" description="TPR" evidence="3">
    <location>
        <begin position="359"/>
        <end position="392"/>
    </location>
</feature>
<feature type="chain" id="PRO_5030621060" evidence="4">
    <location>
        <begin position="28"/>
        <end position="408"/>
    </location>
</feature>
<feature type="domain" description="Ancillary SecYEG translocon subunit/Cell division coordinator CpoB TPR" evidence="5">
    <location>
        <begin position="40"/>
        <end position="138"/>
    </location>
</feature>
<dbReference type="InterPro" id="IPR019734">
    <property type="entry name" value="TPR_rpt"/>
</dbReference>
<dbReference type="Pfam" id="PF13432">
    <property type="entry name" value="TPR_16"/>
    <property type="match status" value="2"/>
</dbReference>
<sequence length="408" mass="46623">MISLIRNSLIIALLSISLCAISPAIYAKGKTTTISPWTYKQLNKAEELIGKQEYSKARKKLEKVLAKVDKNSYEQVITLRSLASVYALENNYKQAARLLEQALATKALSEEQQQEALFNLGQLYMATEQYQKAVDTLAPWLKTHPKTKNKQVRILLANAYAQLKQYRQALPYIEHVIKHSKKPKESWLQLNLALYYELEKYSAAAGVLRRMIALYPDKKDYWQQLASIYQQLQQFSNALAIKHLAYTKGYITSEAEILQLSNLFLYNKQPYQAALLLSKELDNKNVKHTSANWELLANVWTSAREYKKAINALEKASALNGKGELYLQLGRIHVEQELWKASITAIKKALKKGRLKQTGEAYTLLGISYYETGQLQSAQNAFTHALDYRNTKKSAQQWLKYIETDANG</sequence>
<evidence type="ECO:0000256" key="3">
    <source>
        <dbReference type="PROSITE-ProRule" id="PRU00339"/>
    </source>
</evidence>
<evidence type="ECO:0000259" key="5">
    <source>
        <dbReference type="Pfam" id="PF09976"/>
    </source>
</evidence>
<organism evidence="6 7">
    <name type="scientific">Candidatus Methanofishera endochildressiae</name>
    <dbReference type="NCBI Taxonomy" id="2738884"/>
    <lineage>
        <taxon>Bacteria</taxon>
        <taxon>Pseudomonadati</taxon>
        <taxon>Pseudomonadota</taxon>
        <taxon>Gammaproteobacteria</taxon>
        <taxon>Candidatus Methanofishera</taxon>
    </lineage>
</organism>
<keyword evidence="4" id="KW-0732">Signal</keyword>
<dbReference type="SUPFAM" id="SSF48452">
    <property type="entry name" value="TPR-like"/>
    <property type="match status" value="2"/>
</dbReference>
<dbReference type="InterPro" id="IPR018704">
    <property type="entry name" value="SecYEG/CpoB_TPR"/>
</dbReference>
<dbReference type="EMBL" id="JACCHS010000159">
    <property type="protein sequence ID" value="NYT47469.1"/>
    <property type="molecule type" value="Genomic_DNA"/>
</dbReference>
<dbReference type="PROSITE" id="PS50005">
    <property type="entry name" value="TPR"/>
    <property type="match status" value="2"/>
</dbReference>
<proteinExistence type="predicted"/>
<keyword evidence="1" id="KW-0677">Repeat</keyword>
<dbReference type="SMART" id="SM00028">
    <property type="entry name" value="TPR"/>
    <property type="match status" value="6"/>
</dbReference>